<dbReference type="InterPro" id="IPR000644">
    <property type="entry name" value="CBS_dom"/>
</dbReference>
<dbReference type="EMBL" id="PUGF01000006">
    <property type="protein sequence ID" value="PRC93749.1"/>
    <property type="molecule type" value="Genomic_DNA"/>
</dbReference>
<dbReference type="InterPro" id="IPR016169">
    <property type="entry name" value="FAD-bd_PCMH_sub2"/>
</dbReference>
<dbReference type="Pfam" id="PF21917">
    <property type="entry name" value="NMB0537_N"/>
    <property type="match status" value="1"/>
</dbReference>
<dbReference type="Gene3D" id="3.10.580.10">
    <property type="entry name" value="CBS-domain"/>
    <property type="match status" value="1"/>
</dbReference>
<dbReference type="InterPro" id="IPR036318">
    <property type="entry name" value="FAD-bd_PCMH-like_sf"/>
</dbReference>
<dbReference type="FunFam" id="3.10.580.10:FF:000002">
    <property type="entry name" value="Magnesium/cobalt efflux protein CorC"/>
    <property type="match status" value="1"/>
</dbReference>
<evidence type="ECO:0000256" key="1">
    <source>
        <dbReference type="ARBA" id="ARBA00006337"/>
    </source>
</evidence>
<evidence type="ECO:0000256" key="7">
    <source>
        <dbReference type="ARBA" id="ARBA00037273"/>
    </source>
</evidence>
<keyword evidence="6" id="KW-0170">Cobalt</keyword>
<evidence type="ECO:0000259" key="10">
    <source>
        <dbReference type="PROSITE" id="PS51371"/>
    </source>
</evidence>
<dbReference type="PROSITE" id="PS51371">
    <property type="entry name" value="CBS"/>
    <property type="match status" value="2"/>
</dbReference>
<gene>
    <name evidence="11" type="ORF">S2091_1750</name>
</gene>
<dbReference type="GO" id="GO:0050660">
    <property type="term" value="F:flavin adenine dinucleotide binding"/>
    <property type="evidence" value="ECO:0007669"/>
    <property type="project" value="InterPro"/>
</dbReference>
<evidence type="ECO:0000313" key="12">
    <source>
        <dbReference type="Proteomes" id="UP000237839"/>
    </source>
</evidence>
<keyword evidence="5 9" id="KW-0129">CBS domain</keyword>
<evidence type="ECO:0000256" key="4">
    <source>
        <dbReference type="ARBA" id="ARBA00022842"/>
    </source>
</evidence>
<evidence type="ECO:0000256" key="9">
    <source>
        <dbReference type="PROSITE-ProRule" id="PRU00703"/>
    </source>
</evidence>
<evidence type="ECO:0000256" key="5">
    <source>
        <dbReference type="ARBA" id="ARBA00023122"/>
    </source>
</evidence>
<dbReference type="AlphaFoldDB" id="A0A2S9H192"/>
<dbReference type="Gene3D" id="3.30.465.10">
    <property type="match status" value="1"/>
</dbReference>
<evidence type="ECO:0000256" key="2">
    <source>
        <dbReference type="ARBA" id="ARBA00022448"/>
    </source>
</evidence>
<organism evidence="11 12">
    <name type="scientific">Solimicrobium silvestre</name>
    <dbReference type="NCBI Taxonomy" id="2099400"/>
    <lineage>
        <taxon>Bacteria</taxon>
        <taxon>Pseudomonadati</taxon>
        <taxon>Pseudomonadota</taxon>
        <taxon>Betaproteobacteria</taxon>
        <taxon>Burkholderiales</taxon>
        <taxon>Oxalobacteraceae</taxon>
        <taxon>Solimicrobium</taxon>
    </lineage>
</organism>
<dbReference type="PANTHER" id="PTHR22777">
    <property type="entry name" value="HEMOLYSIN-RELATED"/>
    <property type="match status" value="1"/>
</dbReference>
<feature type="domain" description="CBS" evidence="10">
    <location>
        <begin position="147"/>
        <end position="204"/>
    </location>
</feature>
<dbReference type="InterPro" id="IPR005170">
    <property type="entry name" value="Transptr-assoc_dom"/>
</dbReference>
<comment type="similarity">
    <text evidence="1">Belongs to the UPF0053 family.</text>
</comment>
<evidence type="ECO:0000313" key="11">
    <source>
        <dbReference type="EMBL" id="PRC93749.1"/>
    </source>
</evidence>
<keyword evidence="3" id="KW-0677">Repeat</keyword>
<dbReference type="OrthoDB" id="9798188at2"/>
<dbReference type="InterPro" id="IPR044751">
    <property type="entry name" value="Ion_transp-like_CBS"/>
</dbReference>
<evidence type="ECO:0000256" key="8">
    <source>
        <dbReference type="ARBA" id="ARBA00040729"/>
    </source>
</evidence>
<feature type="domain" description="CBS" evidence="10">
    <location>
        <begin position="84"/>
        <end position="144"/>
    </location>
</feature>
<dbReference type="CDD" id="cd04590">
    <property type="entry name" value="CBS_pair_CorC_HlyC_assoc"/>
    <property type="match status" value="1"/>
</dbReference>
<dbReference type="InterPro" id="IPR054115">
    <property type="entry name" value="CorC_N"/>
</dbReference>
<dbReference type="SMART" id="SM01091">
    <property type="entry name" value="CorC_HlyC"/>
    <property type="match status" value="1"/>
</dbReference>
<accession>A0A2S9H192</accession>
<dbReference type="Pfam" id="PF00571">
    <property type="entry name" value="CBS"/>
    <property type="match status" value="2"/>
</dbReference>
<dbReference type="SUPFAM" id="SSF54631">
    <property type="entry name" value="CBS-domain pair"/>
    <property type="match status" value="1"/>
</dbReference>
<keyword evidence="4" id="KW-0460">Magnesium</keyword>
<comment type="function">
    <text evidence="7">Plays a role in the transport of magnesium and cobalt ions.</text>
</comment>
<dbReference type="Pfam" id="PF03471">
    <property type="entry name" value="CorC_HlyC"/>
    <property type="match status" value="1"/>
</dbReference>
<keyword evidence="12" id="KW-1185">Reference proteome</keyword>
<name>A0A2S9H192_9BURK</name>
<dbReference type="Proteomes" id="UP000237839">
    <property type="component" value="Unassembled WGS sequence"/>
</dbReference>
<evidence type="ECO:0000256" key="3">
    <source>
        <dbReference type="ARBA" id="ARBA00022737"/>
    </source>
</evidence>
<comment type="caution">
    <text evidence="11">The sequence shown here is derived from an EMBL/GenBank/DDBJ whole genome shotgun (WGS) entry which is preliminary data.</text>
</comment>
<sequence>MPEHPSNVRNAVFKTATKAASSDIKPHRSLFERLTALISPEPESRVELLEVLQDAHERNLIDADALSMIEGVFQVSDLCARDIMVPRSQMDVIDISKPIEEWMPHVISTAHSRFPAVEGNRDKVVGVLLAKDLLRYYFDEEFDVRDMLRPAVFIPESKRLNVLLRDFRANRNHIAMVVDEYGGVDGLITIEDVLEQIVGDIEDEYDFDEEEDNILSIDPGTQGARWRVKGLTEISQFNDIIGSHFSDEDVDTIGGLVANHLARVPHKGDKFAIGRISFEVLRADPRQVHVLLIERLPHSENDVDLL</sequence>
<dbReference type="RefSeq" id="WP_105531403.1">
    <property type="nucleotide sequence ID" value="NZ_PUGF01000006.1"/>
</dbReference>
<dbReference type="InterPro" id="IPR046342">
    <property type="entry name" value="CBS_dom_sf"/>
</dbReference>
<proteinExistence type="inferred from homology"/>
<protein>
    <recommendedName>
        <fullName evidence="8">Magnesium and cobalt efflux protein CorC</fullName>
    </recommendedName>
</protein>
<dbReference type="PANTHER" id="PTHR22777:SF27">
    <property type="entry name" value="MAGNESIUM AND COBALT EFFLUX PROTEIN CORC"/>
    <property type="match status" value="1"/>
</dbReference>
<evidence type="ECO:0000256" key="6">
    <source>
        <dbReference type="ARBA" id="ARBA00023285"/>
    </source>
</evidence>
<keyword evidence="2" id="KW-0813">Transport</keyword>
<dbReference type="SUPFAM" id="SSF56176">
    <property type="entry name" value="FAD-binding/transporter-associated domain-like"/>
    <property type="match status" value="1"/>
</dbReference>
<reference evidence="11 12" key="1">
    <citation type="submission" date="2018-02" db="EMBL/GenBank/DDBJ databases">
        <title>Solimicrobium silvestre gen. nov., sp. nov., isolated from alpine forest soil.</title>
        <authorList>
            <person name="Margesin R."/>
            <person name="Albuquerque L."/>
            <person name="Zhang D.-C."/>
            <person name="Froufe H.J.C."/>
            <person name="Severino R."/>
            <person name="Roxo I."/>
            <person name="Egas C."/>
            <person name="Da Costa M.S."/>
        </authorList>
    </citation>
    <scope>NUCLEOTIDE SEQUENCE [LARGE SCALE GENOMIC DNA]</scope>
    <source>
        <strain evidence="11 12">S20-91</strain>
    </source>
</reference>
<dbReference type="GO" id="GO:0005886">
    <property type="term" value="C:plasma membrane"/>
    <property type="evidence" value="ECO:0007669"/>
    <property type="project" value="TreeGrafter"/>
</dbReference>